<keyword evidence="5" id="KW-0560">Oxidoreductase</keyword>
<keyword evidence="4" id="KW-0223">Dioxygenase</keyword>
<dbReference type="Gene3D" id="3.30.2020.30">
    <property type="match status" value="1"/>
</dbReference>
<comment type="similarity">
    <text evidence="2">Belongs to the gamma-BBH/TMLD family.</text>
</comment>
<dbReference type="AlphaFoldDB" id="A0A232LPC2"/>
<evidence type="ECO:0008006" key="11">
    <source>
        <dbReference type="Google" id="ProtNLM"/>
    </source>
</evidence>
<dbReference type="Pfam" id="PF02668">
    <property type="entry name" value="TauD"/>
    <property type="match status" value="1"/>
</dbReference>
<keyword evidence="6" id="KW-0408">Iron</keyword>
<dbReference type="GO" id="GO:0005739">
    <property type="term" value="C:mitochondrion"/>
    <property type="evidence" value="ECO:0007669"/>
    <property type="project" value="TreeGrafter"/>
</dbReference>
<evidence type="ECO:0000256" key="6">
    <source>
        <dbReference type="ARBA" id="ARBA00023004"/>
    </source>
</evidence>
<evidence type="ECO:0000256" key="1">
    <source>
        <dbReference type="ARBA" id="ARBA00001954"/>
    </source>
</evidence>
<comment type="cofactor">
    <cofactor evidence="1">
        <name>Fe(2+)</name>
        <dbReference type="ChEBI" id="CHEBI:29033"/>
    </cofactor>
</comment>
<dbReference type="PANTHER" id="PTHR10696:SF25">
    <property type="entry name" value="OXIDOREDUCTASE AIM17-RELATED"/>
    <property type="match status" value="1"/>
</dbReference>
<reference evidence="9 10" key="1">
    <citation type="journal article" date="2015" name="Environ. Microbiol.">
        <title>Metagenome sequence of Elaphomyces granulatus from sporocarp tissue reveals Ascomycota ectomycorrhizal fingerprints of genome expansion and a Proteobacteria-rich microbiome.</title>
        <authorList>
            <person name="Quandt C.A."/>
            <person name="Kohler A."/>
            <person name="Hesse C.N."/>
            <person name="Sharpton T.J."/>
            <person name="Martin F."/>
            <person name="Spatafora J.W."/>
        </authorList>
    </citation>
    <scope>NUCLEOTIDE SEQUENCE [LARGE SCALE GENOMIC DNA]</scope>
    <source>
        <strain evidence="9 10">OSC145934</strain>
    </source>
</reference>
<dbReference type="Gene3D" id="3.60.130.10">
    <property type="entry name" value="Clavaminate synthase-like"/>
    <property type="match status" value="1"/>
</dbReference>
<evidence type="ECO:0000259" key="8">
    <source>
        <dbReference type="Pfam" id="PF06155"/>
    </source>
</evidence>
<evidence type="ECO:0000256" key="5">
    <source>
        <dbReference type="ARBA" id="ARBA00023002"/>
    </source>
</evidence>
<evidence type="ECO:0000313" key="10">
    <source>
        <dbReference type="Proteomes" id="UP000243515"/>
    </source>
</evidence>
<dbReference type="GO" id="GO:0046872">
    <property type="term" value="F:metal ion binding"/>
    <property type="evidence" value="ECO:0007669"/>
    <property type="project" value="UniProtKB-KW"/>
</dbReference>
<dbReference type="InterPro" id="IPR010376">
    <property type="entry name" value="GBBH-like_N"/>
</dbReference>
<dbReference type="OrthoDB" id="406634at2759"/>
<dbReference type="CDD" id="cd00250">
    <property type="entry name" value="CAS_like"/>
    <property type="match status" value="1"/>
</dbReference>
<dbReference type="GO" id="GO:0045329">
    <property type="term" value="P:carnitine biosynthetic process"/>
    <property type="evidence" value="ECO:0007669"/>
    <property type="project" value="TreeGrafter"/>
</dbReference>
<dbReference type="InterPro" id="IPR050411">
    <property type="entry name" value="AlphaKG_dependent_hydroxylases"/>
</dbReference>
<dbReference type="SUPFAM" id="SSF51197">
    <property type="entry name" value="Clavaminate synthase-like"/>
    <property type="match status" value="1"/>
</dbReference>
<accession>A0A232LPC2</accession>
<dbReference type="Pfam" id="PF06155">
    <property type="entry name" value="GBBH-like_N"/>
    <property type="match status" value="1"/>
</dbReference>
<dbReference type="PANTHER" id="PTHR10696">
    <property type="entry name" value="GAMMA-BUTYROBETAINE HYDROXYLASE-RELATED"/>
    <property type="match status" value="1"/>
</dbReference>
<protein>
    <recommendedName>
        <fullName evidence="11">TauD/TfdA-like domain-containing protein</fullName>
    </recommendedName>
</protein>
<dbReference type="InterPro" id="IPR038492">
    <property type="entry name" value="GBBH-like_N_sf"/>
</dbReference>
<feature type="domain" description="Gamma-butyrobetaine hydroxylase-like N-terminal" evidence="8">
    <location>
        <begin position="21"/>
        <end position="94"/>
    </location>
</feature>
<name>A0A232LPC2_9EURO</name>
<organism evidence="9 10">
    <name type="scientific">Elaphomyces granulatus</name>
    <dbReference type="NCBI Taxonomy" id="519963"/>
    <lineage>
        <taxon>Eukaryota</taxon>
        <taxon>Fungi</taxon>
        <taxon>Dikarya</taxon>
        <taxon>Ascomycota</taxon>
        <taxon>Pezizomycotina</taxon>
        <taxon>Eurotiomycetes</taxon>
        <taxon>Eurotiomycetidae</taxon>
        <taxon>Eurotiales</taxon>
        <taxon>Elaphomycetaceae</taxon>
        <taxon>Elaphomyces</taxon>
    </lineage>
</organism>
<gene>
    <name evidence="9" type="ORF">Egran_06238</name>
</gene>
<feature type="domain" description="TauD/TfdA-like" evidence="7">
    <location>
        <begin position="127"/>
        <end position="374"/>
    </location>
</feature>
<evidence type="ECO:0000259" key="7">
    <source>
        <dbReference type="Pfam" id="PF02668"/>
    </source>
</evidence>
<keyword evidence="3" id="KW-0479">Metal-binding</keyword>
<dbReference type="GO" id="GO:0016706">
    <property type="term" value="F:2-oxoglutarate-dependent dioxygenase activity"/>
    <property type="evidence" value="ECO:0007669"/>
    <property type="project" value="UniProtKB-ARBA"/>
</dbReference>
<comment type="caution">
    <text evidence="9">The sequence shown here is derived from an EMBL/GenBank/DDBJ whole genome shotgun (WGS) entry which is preliminary data.</text>
</comment>
<keyword evidence="10" id="KW-1185">Reference proteome</keyword>
<evidence type="ECO:0000256" key="4">
    <source>
        <dbReference type="ARBA" id="ARBA00022964"/>
    </source>
</evidence>
<dbReference type="InterPro" id="IPR042098">
    <property type="entry name" value="TauD-like_sf"/>
</dbReference>
<evidence type="ECO:0000313" key="9">
    <source>
        <dbReference type="EMBL" id="OXV05995.1"/>
    </source>
</evidence>
<dbReference type="EMBL" id="NPHW01006235">
    <property type="protein sequence ID" value="OXV05995.1"/>
    <property type="molecule type" value="Genomic_DNA"/>
</dbReference>
<dbReference type="Proteomes" id="UP000243515">
    <property type="component" value="Unassembled WGS sequence"/>
</dbReference>
<sequence length="401" mass="46535">MGLGIHLPENVQTESEAVDLVLDYVQLRDSCRCSRCVDPHSKQRHFKTSNIPLLIRVRHARWDDGGQRLEVQWENDINGFDDSHLSIYDADFLRSTFSCARDRSAGHLIVDRLHWCRLRMEELQTWISYDDFVNDDAKFCHAMRRLAQLGLIFMKDIPDSRDMPEKIATRMGPLRNTFYGLTWDVRALPKARNVAYTDQALGFHVDLMYTNEPPGYQILQCLRNSCEGGESMFVDGVRAATQLRNRDQHAYDVLRRFQVGYEYAHDDHHYRNSWPVIETQVIDNKSIVQRVNYSPPFQAPFHSHSAEHPSSWSVEFRAFTRALNKFVTILEEPCNVFELKLNPGECAIFENRRVLHGRRAFDISSGERWLAGTYVDEDALRSTFRLLRQKNQAAWVAGAPV</sequence>
<proteinExistence type="inferred from homology"/>
<evidence type="ECO:0000256" key="3">
    <source>
        <dbReference type="ARBA" id="ARBA00022723"/>
    </source>
</evidence>
<evidence type="ECO:0000256" key="2">
    <source>
        <dbReference type="ARBA" id="ARBA00008654"/>
    </source>
</evidence>
<dbReference type="InterPro" id="IPR003819">
    <property type="entry name" value="TauD/TfdA-like"/>
</dbReference>